<dbReference type="PROSITE" id="PS51128">
    <property type="entry name" value="ZF_DKSA_2"/>
    <property type="match status" value="1"/>
</dbReference>
<keyword evidence="9" id="KW-1185">Reference proteome</keyword>
<proteinExistence type="predicted"/>
<evidence type="ECO:0000256" key="5">
    <source>
        <dbReference type="SAM" id="Coils"/>
    </source>
</evidence>
<keyword evidence="3" id="KW-0862">Zinc</keyword>
<evidence type="ECO:0000259" key="7">
    <source>
        <dbReference type="Pfam" id="PF21173"/>
    </source>
</evidence>
<keyword evidence="2" id="KW-0863">Zinc-finger</keyword>
<dbReference type="Pfam" id="PF01258">
    <property type="entry name" value="zf-dskA_traR"/>
    <property type="match status" value="1"/>
</dbReference>
<feature type="domain" description="Zinc finger DksA/TraR C4-type" evidence="6">
    <location>
        <begin position="74"/>
        <end position="106"/>
    </location>
</feature>
<evidence type="ECO:0000313" key="9">
    <source>
        <dbReference type="Proteomes" id="UP000217935"/>
    </source>
</evidence>
<protein>
    <submittedName>
        <fullName evidence="8">Dimethylmenaquinone methyltransferase</fullName>
    </submittedName>
</protein>
<dbReference type="AlphaFoldDB" id="A0A291G7E2"/>
<feature type="coiled-coil region" evidence="5">
    <location>
        <begin position="1"/>
        <end position="35"/>
    </location>
</feature>
<dbReference type="Pfam" id="PF21173">
    <property type="entry name" value="DksA-like_N"/>
    <property type="match status" value="1"/>
</dbReference>
<dbReference type="PANTHER" id="PTHR33823:SF4">
    <property type="entry name" value="GENERAL STRESS PROTEIN 16O"/>
    <property type="match status" value="1"/>
</dbReference>
<keyword evidence="5" id="KW-0175">Coiled coil</keyword>
<dbReference type="InterPro" id="IPR048487">
    <property type="entry name" value="DksA-like_N"/>
</dbReference>
<accession>A0A291G7E2</accession>
<feature type="zinc finger region" description="dksA C4-type" evidence="4">
    <location>
        <begin position="79"/>
        <end position="103"/>
    </location>
</feature>
<sequence length="111" mass="12579">MIDLVQRKAQLLERKTELTRRLEEIDAELDEHQSKDWEELATEREGDEVLEGMGAQGKAEIVMINAALERIDEGEYGYCAVCGDEISAERLDVLPYTPMCRDCAARVAKPH</sequence>
<dbReference type="Proteomes" id="UP000217935">
    <property type="component" value="Chromosome"/>
</dbReference>
<dbReference type="GO" id="GO:0032259">
    <property type="term" value="P:methylation"/>
    <property type="evidence" value="ECO:0007669"/>
    <property type="project" value="UniProtKB-KW"/>
</dbReference>
<dbReference type="InterPro" id="IPR000962">
    <property type="entry name" value="Znf_DskA_TraR"/>
</dbReference>
<evidence type="ECO:0000256" key="4">
    <source>
        <dbReference type="PROSITE-ProRule" id="PRU00510"/>
    </source>
</evidence>
<dbReference type="GO" id="GO:0008270">
    <property type="term" value="F:zinc ion binding"/>
    <property type="evidence" value="ECO:0007669"/>
    <property type="project" value="UniProtKB-KW"/>
</dbReference>
<keyword evidence="8" id="KW-0489">Methyltransferase</keyword>
<dbReference type="OrthoDB" id="1121111at2"/>
<keyword evidence="8" id="KW-0808">Transferase</keyword>
<name>A0A291G7E2_9RHOB</name>
<dbReference type="STRING" id="1758178.GCA_001550095_01255"/>
<feature type="domain" description="DnaK suppressor protein-like N-terminal" evidence="7">
    <location>
        <begin position="9"/>
        <end position="71"/>
    </location>
</feature>
<dbReference type="SUPFAM" id="SSF109635">
    <property type="entry name" value="DnaK suppressor protein DksA, alpha-hairpin domain"/>
    <property type="match status" value="1"/>
</dbReference>
<evidence type="ECO:0000256" key="2">
    <source>
        <dbReference type="ARBA" id="ARBA00022771"/>
    </source>
</evidence>
<dbReference type="EMBL" id="CP022196">
    <property type="protein sequence ID" value="ATG46293.1"/>
    <property type="molecule type" value="Genomic_DNA"/>
</dbReference>
<dbReference type="PANTHER" id="PTHR33823">
    <property type="entry name" value="RNA POLYMERASE-BINDING TRANSCRIPTION FACTOR DKSA-RELATED"/>
    <property type="match status" value="1"/>
</dbReference>
<evidence type="ECO:0000256" key="1">
    <source>
        <dbReference type="ARBA" id="ARBA00022723"/>
    </source>
</evidence>
<dbReference type="Gene3D" id="1.20.120.910">
    <property type="entry name" value="DksA, coiled-coil domain"/>
    <property type="match status" value="1"/>
</dbReference>
<keyword evidence="1" id="KW-0479">Metal-binding</keyword>
<evidence type="ECO:0000256" key="3">
    <source>
        <dbReference type="ARBA" id="ARBA00022833"/>
    </source>
</evidence>
<dbReference type="RefSeq" id="WP_096804592.1">
    <property type="nucleotide sequence ID" value="NZ_CP022196.1"/>
</dbReference>
<evidence type="ECO:0000259" key="6">
    <source>
        <dbReference type="Pfam" id="PF01258"/>
    </source>
</evidence>
<dbReference type="KEGG" id="ceh:CEW89_01120"/>
<dbReference type="GO" id="GO:0008168">
    <property type="term" value="F:methyltransferase activity"/>
    <property type="evidence" value="ECO:0007669"/>
    <property type="project" value="UniProtKB-KW"/>
</dbReference>
<dbReference type="InterPro" id="IPR037187">
    <property type="entry name" value="DnaK_N"/>
</dbReference>
<organism evidence="8 9">
    <name type="scientific">Celeribacter ethanolicus</name>
    <dbReference type="NCBI Taxonomy" id="1758178"/>
    <lineage>
        <taxon>Bacteria</taxon>
        <taxon>Pseudomonadati</taxon>
        <taxon>Pseudomonadota</taxon>
        <taxon>Alphaproteobacteria</taxon>
        <taxon>Rhodobacterales</taxon>
        <taxon>Roseobacteraceae</taxon>
        <taxon>Celeribacter</taxon>
    </lineage>
</organism>
<evidence type="ECO:0000313" key="8">
    <source>
        <dbReference type="EMBL" id="ATG46293.1"/>
    </source>
</evidence>
<dbReference type="SUPFAM" id="SSF57716">
    <property type="entry name" value="Glucocorticoid receptor-like (DNA-binding domain)"/>
    <property type="match status" value="1"/>
</dbReference>
<reference evidence="8 9" key="1">
    <citation type="submission" date="2017-06" db="EMBL/GenBank/DDBJ databases">
        <title>Celeribacter sp. TSPH2 complete genome sequence.</title>
        <authorList>
            <person name="Woo J.-H."/>
            <person name="Kim H.-S."/>
        </authorList>
    </citation>
    <scope>NUCLEOTIDE SEQUENCE [LARGE SCALE GENOMIC DNA]</scope>
    <source>
        <strain evidence="8 9">TSPH2</strain>
    </source>
</reference>
<gene>
    <name evidence="8" type="ORF">CEW89_01120</name>
</gene>